<sequence length="84" mass="9915">MPEYTEKQDINYHTLPDLWLLSHFRKKSSTGQLTYARTTKSLERRDNAKDINPFQHKCGCSFDLVGAKVRHNQQECLLFMNNKQ</sequence>
<dbReference type="EMBL" id="BLXT01001916">
    <property type="protein sequence ID" value="GFN89263.1"/>
    <property type="molecule type" value="Genomic_DNA"/>
</dbReference>
<organism evidence="1 2">
    <name type="scientific">Plakobranchus ocellatus</name>
    <dbReference type="NCBI Taxonomy" id="259542"/>
    <lineage>
        <taxon>Eukaryota</taxon>
        <taxon>Metazoa</taxon>
        <taxon>Spiralia</taxon>
        <taxon>Lophotrochozoa</taxon>
        <taxon>Mollusca</taxon>
        <taxon>Gastropoda</taxon>
        <taxon>Heterobranchia</taxon>
        <taxon>Euthyneura</taxon>
        <taxon>Panpulmonata</taxon>
        <taxon>Sacoglossa</taxon>
        <taxon>Placobranchoidea</taxon>
        <taxon>Plakobranchidae</taxon>
        <taxon>Plakobranchus</taxon>
    </lineage>
</organism>
<reference evidence="1 2" key="1">
    <citation type="journal article" date="2021" name="Elife">
        <title>Chloroplast acquisition without the gene transfer in kleptoplastic sea slugs, Plakobranchus ocellatus.</title>
        <authorList>
            <person name="Maeda T."/>
            <person name="Takahashi S."/>
            <person name="Yoshida T."/>
            <person name="Shimamura S."/>
            <person name="Takaki Y."/>
            <person name="Nagai Y."/>
            <person name="Toyoda A."/>
            <person name="Suzuki Y."/>
            <person name="Arimoto A."/>
            <person name="Ishii H."/>
            <person name="Satoh N."/>
            <person name="Nishiyama T."/>
            <person name="Hasebe M."/>
            <person name="Maruyama T."/>
            <person name="Minagawa J."/>
            <person name="Obokata J."/>
            <person name="Shigenobu S."/>
        </authorList>
    </citation>
    <scope>NUCLEOTIDE SEQUENCE [LARGE SCALE GENOMIC DNA]</scope>
</reference>
<keyword evidence="2" id="KW-1185">Reference proteome</keyword>
<comment type="caution">
    <text evidence="1">The sequence shown here is derived from an EMBL/GenBank/DDBJ whole genome shotgun (WGS) entry which is preliminary data.</text>
</comment>
<gene>
    <name evidence="1" type="ORF">PoB_001576900</name>
</gene>
<proteinExistence type="predicted"/>
<dbReference type="AlphaFoldDB" id="A0AAV3Z1S4"/>
<evidence type="ECO:0000313" key="1">
    <source>
        <dbReference type="EMBL" id="GFN89263.1"/>
    </source>
</evidence>
<protein>
    <submittedName>
        <fullName evidence="1">Run domain beclin-1 interacting and cysteine-rich containing protein-like</fullName>
    </submittedName>
</protein>
<dbReference type="Proteomes" id="UP000735302">
    <property type="component" value="Unassembled WGS sequence"/>
</dbReference>
<evidence type="ECO:0000313" key="2">
    <source>
        <dbReference type="Proteomes" id="UP000735302"/>
    </source>
</evidence>
<accession>A0AAV3Z1S4</accession>
<name>A0AAV3Z1S4_9GAST</name>